<dbReference type="PANTHER" id="PTHR33387">
    <property type="entry name" value="RMLC-LIKE JELLY ROLL FOLD PROTEIN"/>
    <property type="match status" value="1"/>
</dbReference>
<dbReference type="Gene3D" id="2.60.120.10">
    <property type="entry name" value="Jelly Rolls"/>
    <property type="match status" value="1"/>
</dbReference>
<dbReference type="InterPro" id="IPR014710">
    <property type="entry name" value="RmlC-like_jellyroll"/>
</dbReference>
<dbReference type="AlphaFoldDB" id="A0A167R5P6"/>
<feature type="domain" description="DUF985" evidence="1">
    <location>
        <begin position="11"/>
        <end position="155"/>
    </location>
</feature>
<dbReference type="GeneID" id="30023125"/>
<proteinExistence type="predicted"/>
<dbReference type="InterPro" id="IPR039935">
    <property type="entry name" value="YML079W-like"/>
</dbReference>
<dbReference type="PANTHER" id="PTHR33387:SF3">
    <property type="entry name" value="DUF985 DOMAIN-CONTAINING PROTEIN"/>
    <property type="match status" value="1"/>
</dbReference>
<evidence type="ECO:0000259" key="1">
    <source>
        <dbReference type="Pfam" id="PF06172"/>
    </source>
</evidence>
<dbReference type="RefSeq" id="XP_018702477.1">
    <property type="nucleotide sequence ID" value="XM_018850437.1"/>
</dbReference>
<organism evidence="2 3">
    <name type="scientific">Cordyceps fumosorosea (strain ARSEF 2679)</name>
    <name type="common">Isaria fumosorosea</name>
    <dbReference type="NCBI Taxonomy" id="1081104"/>
    <lineage>
        <taxon>Eukaryota</taxon>
        <taxon>Fungi</taxon>
        <taxon>Dikarya</taxon>
        <taxon>Ascomycota</taxon>
        <taxon>Pezizomycotina</taxon>
        <taxon>Sordariomycetes</taxon>
        <taxon>Hypocreomycetidae</taxon>
        <taxon>Hypocreales</taxon>
        <taxon>Cordycipitaceae</taxon>
        <taxon>Cordyceps</taxon>
    </lineage>
</organism>
<dbReference type="EMBL" id="AZHB01000018">
    <property type="protein sequence ID" value="OAA58294.1"/>
    <property type="molecule type" value="Genomic_DNA"/>
</dbReference>
<dbReference type="SUPFAM" id="SSF51182">
    <property type="entry name" value="RmlC-like cupins"/>
    <property type="match status" value="1"/>
</dbReference>
<dbReference type="InterPro" id="IPR011051">
    <property type="entry name" value="RmlC_Cupin_sf"/>
</dbReference>
<reference evidence="2 3" key="1">
    <citation type="journal article" date="2016" name="Genome Biol. Evol.">
        <title>Divergent and convergent evolution of fungal pathogenicity.</title>
        <authorList>
            <person name="Shang Y."/>
            <person name="Xiao G."/>
            <person name="Zheng P."/>
            <person name="Cen K."/>
            <person name="Zhan S."/>
            <person name="Wang C."/>
        </authorList>
    </citation>
    <scope>NUCLEOTIDE SEQUENCE [LARGE SCALE GENOMIC DNA]</scope>
    <source>
        <strain evidence="2 3">ARSEF 2679</strain>
    </source>
</reference>
<keyword evidence="3" id="KW-1185">Reference proteome</keyword>
<dbReference type="CDD" id="cd06121">
    <property type="entry name" value="cupin_YML079wp"/>
    <property type="match status" value="1"/>
</dbReference>
<dbReference type="InterPro" id="IPR009327">
    <property type="entry name" value="Cupin_DUF985"/>
</dbReference>
<sequence>MAAANSRTAKDIIAALNLTPHPEKGYFVETYRDTAAVAPHTATSADDAPGKAPRAASTYIYYLLEGAEGISHWHRVLDAVEVWHYYAGAPLRLSLSWDDGAPVRDAVLGADILAGQRPQVIVERGEWQHAQSLGDWTLVGCSVAPGFEFEGFEMAKRGWEPRGESK</sequence>
<accession>A0A167R5P6</accession>
<protein>
    <submittedName>
        <fullName evidence="2">RmlC-like jelly roll fold protein</fullName>
    </submittedName>
</protein>
<dbReference type="Proteomes" id="UP000076744">
    <property type="component" value="Unassembled WGS sequence"/>
</dbReference>
<dbReference type="Pfam" id="PF06172">
    <property type="entry name" value="Cupin_5"/>
    <property type="match status" value="1"/>
</dbReference>
<dbReference type="OrthoDB" id="6614653at2759"/>
<name>A0A167R5P6_CORFA</name>
<comment type="caution">
    <text evidence="2">The sequence shown here is derived from an EMBL/GenBank/DDBJ whole genome shotgun (WGS) entry which is preliminary data.</text>
</comment>
<gene>
    <name evidence="2" type="ORF">ISF_06833</name>
</gene>
<evidence type="ECO:0000313" key="2">
    <source>
        <dbReference type="EMBL" id="OAA58294.1"/>
    </source>
</evidence>
<evidence type="ECO:0000313" key="3">
    <source>
        <dbReference type="Proteomes" id="UP000076744"/>
    </source>
</evidence>